<dbReference type="InterPro" id="IPR004827">
    <property type="entry name" value="bZIP"/>
</dbReference>
<feature type="region of interest" description="Disordered" evidence="2">
    <location>
        <begin position="1"/>
        <end position="21"/>
    </location>
</feature>
<feature type="compositionally biased region" description="Polar residues" evidence="2">
    <location>
        <begin position="64"/>
        <end position="79"/>
    </location>
</feature>
<proteinExistence type="predicted"/>
<sequence length="733" mass="78534">MTVTRRYLAPELTKSAPTAATPIASTSELPFAAASNDALSFSNDTFDPRTYLPTLPGSPIGAFSPSSDNSGPRYNSLSPLSFPDLDGPADSSAWSLDPAMFGGEPASEMMTTEEVQASLFSTLPALPDLPTEASPESIKAESVTASSITTTPPASSMRGARASAQQAKRQLSVSLRADEEEEEGQEDDEEDDGEQDDAEDDDEDMDSDHYSAPRSTRATKKVRTIASNSKARSGSKAPRSVAVFATKELHHTNTRSNLPPVPEWTDKPDPDTYKKLSSKEKRQLRNKISARNFRHRRKEQLTTLEDEISSRDNIISQLREEVGTMRTENSTLRSEVSMLKAKWDEMMEKMTAFQAPQSATAVSTATTGLGVRPRLVVASTSSAASSPSEKSTDDEPWALDSPRSATSPLPSVASGSRRGTRASNGITKPNLSKDVAPNMGGRRSTGSWATQGFGGGFTSVHTTLLPDPAALLNAKSTLANYPQQNFNPALNNISASSLAQCTQHLREGSLTSGQQQQQAPAAKSAFEDFFASNPYWLRPDQVEEYRGQLYGKIVNNTAGLIAAQKLGSTQPTSNSHLPMPNGFRPAFFTSSPSSARFAAPSINGGKEPRDVGPSSDLLEFQSPGTALAQQQATALVATLATQTLFSKMTSAFVEVFTGSEGGKTMDANKVADVLAGRSKVQLVPQQQQTLSTPTVDSLGLSLGSLDLSNDTRARSPSPRPHCSFNSMTKKWCN</sequence>
<keyword evidence="1" id="KW-0175">Coiled coil</keyword>
<dbReference type="PROSITE" id="PS00036">
    <property type="entry name" value="BZIP_BASIC"/>
    <property type="match status" value="1"/>
</dbReference>
<feature type="compositionally biased region" description="Low complexity" evidence="2">
    <location>
        <begin position="144"/>
        <end position="156"/>
    </location>
</feature>
<feature type="compositionally biased region" description="Basic and acidic residues" evidence="2">
    <location>
        <begin position="264"/>
        <end position="283"/>
    </location>
</feature>
<feature type="compositionally biased region" description="Polar residues" evidence="2">
    <location>
        <begin position="163"/>
        <end position="173"/>
    </location>
</feature>
<name>A0A238F914_9BASI</name>
<dbReference type="Pfam" id="PF00170">
    <property type="entry name" value="bZIP_1"/>
    <property type="match status" value="1"/>
</dbReference>
<dbReference type="Gene3D" id="1.20.5.170">
    <property type="match status" value="1"/>
</dbReference>
<dbReference type="OrthoDB" id="5571888at2759"/>
<feature type="compositionally biased region" description="Low complexity" evidence="2">
    <location>
        <begin position="378"/>
        <end position="389"/>
    </location>
</feature>
<feature type="region of interest" description="Disordered" evidence="2">
    <location>
        <begin position="378"/>
        <end position="451"/>
    </location>
</feature>
<dbReference type="SMART" id="SM00338">
    <property type="entry name" value="BRLZ"/>
    <property type="match status" value="1"/>
</dbReference>
<protein>
    <submittedName>
        <fullName evidence="4">BQ2448_1089 protein</fullName>
    </submittedName>
</protein>
<dbReference type="InterPro" id="IPR046347">
    <property type="entry name" value="bZIP_sf"/>
</dbReference>
<feature type="compositionally biased region" description="Polar residues" evidence="2">
    <location>
        <begin position="109"/>
        <end position="121"/>
    </location>
</feature>
<dbReference type="CDD" id="cd14810">
    <property type="entry name" value="bZIP_u1"/>
    <property type="match status" value="1"/>
</dbReference>
<keyword evidence="5" id="KW-1185">Reference proteome</keyword>
<organism evidence="4 5">
    <name type="scientific">Microbotryum intermedium</name>
    <dbReference type="NCBI Taxonomy" id="269621"/>
    <lineage>
        <taxon>Eukaryota</taxon>
        <taxon>Fungi</taxon>
        <taxon>Dikarya</taxon>
        <taxon>Basidiomycota</taxon>
        <taxon>Pucciniomycotina</taxon>
        <taxon>Microbotryomycetes</taxon>
        <taxon>Microbotryales</taxon>
        <taxon>Microbotryaceae</taxon>
        <taxon>Microbotryum</taxon>
    </lineage>
</organism>
<dbReference type="PROSITE" id="PS50217">
    <property type="entry name" value="BZIP"/>
    <property type="match status" value="1"/>
</dbReference>
<gene>
    <name evidence="4" type="ORF">BQ2448_1089</name>
</gene>
<dbReference type="AlphaFoldDB" id="A0A238F914"/>
<evidence type="ECO:0000256" key="2">
    <source>
        <dbReference type="SAM" id="MobiDB-lite"/>
    </source>
</evidence>
<dbReference type="EMBL" id="FMSP01000005">
    <property type="protein sequence ID" value="SCV69695.1"/>
    <property type="molecule type" value="Genomic_DNA"/>
</dbReference>
<accession>A0A238F914</accession>
<feature type="compositionally biased region" description="Polar residues" evidence="2">
    <location>
        <begin position="723"/>
        <end position="733"/>
    </location>
</feature>
<feature type="region of interest" description="Disordered" evidence="2">
    <location>
        <begin position="708"/>
        <end position="733"/>
    </location>
</feature>
<evidence type="ECO:0000259" key="3">
    <source>
        <dbReference type="PROSITE" id="PS50217"/>
    </source>
</evidence>
<dbReference type="GO" id="GO:0003700">
    <property type="term" value="F:DNA-binding transcription factor activity"/>
    <property type="evidence" value="ECO:0007669"/>
    <property type="project" value="InterPro"/>
</dbReference>
<feature type="compositionally biased region" description="Polar residues" evidence="2">
    <location>
        <begin position="421"/>
        <end position="430"/>
    </location>
</feature>
<dbReference type="STRING" id="269621.A0A238F914"/>
<feature type="compositionally biased region" description="Acidic residues" evidence="2">
    <location>
        <begin position="178"/>
        <end position="206"/>
    </location>
</feature>
<feature type="domain" description="BZIP" evidence="3">
    <location>
        <begin position="276"/>
        <end position="339"/>
    </location>
</feature>
<dbReference type="Proteomes" id="UP000198372">
    <property type="component" value="Unassembled WGS sequence"/>
</dbReference>
<dbReference type="SUPFAM" id="SSF57959">
    <property type="entry name" value="Leucine zipper domain"/>
    <property type="match status" value="1"/>
</dbReference>
<evidence type="ECO:0000256" key="1">
    <source>
        <dbReference type="SAM" id="Coils"/>
    </source>
</evidence>
<evidence type="ECO:0000313" key="5">
    <source>
        <dbReference type="Proteomes" id="UP000198372"/>
    </source>
</evidence>
<feature type="coiled-coil region" evidence="1">
    <location>
        <begin position="301"/>
        <end position="335"/>
    </location>
</feature>
<reference evidence="5" key="1">
    <citation type="submission" date="2016-09" db="EMBL/GenBank/DDBJ databases">
        <authorList>
            <person name="Jeantristanb JTB J.-T."/>
            <person name="Ricardo R."/>
        </authorList>
    </citation>
    <scope>NUCLEOTIDE SEQUENCE [LARGE SCALE GENOMIC DNA]</scope>
</reference>
<feature type="region of interest" description="Disordered" evidence="2">
    <location>
        <begin position="45"/>
        <end position="296"/>
    </location>
</feature>
<evidence type="ECO:0000313" key="4">
    <source>
        <dbReference type="EMBL" id="SCV69695.1"/>
    </source>
</evidence>